<dbReference type="EMBL" id="WMEU01000003">
    <property type="protein sequence ID" value="MYL53857.1"/>
    <property type="molecule type" value="Genomic_DNA"/>
</dbReference>
<keyword evidence="2" id="KW-1185">Reference proteome</keyword>
<gene>
    <name evidence="1" type="ORF">GLW08_10970</name>
</gene>
<evidence type="ECO:0000313" key="1">
    <source>
        <dbReference type="EMBL" id="MYL53857.1"/>
    </source>
</evidence>
<comment type="caution">
    <text evidence="1">The sequence shown here is derived from an EMBL/GenBank/DDBJ whole genome shotgun (WGS) entry which is preliminary data.</text>
</comment>
<sequence length="479" mass="54041">MAILIKNAHLVTMTANQDVVEGHLLIEDGKIKKVFSYDEVLSVEGIEEVIDMEWGIVMPGMTNAHYHSYSNLLKGTENHFPLEIWSLYTVAYGHSLTDEDIYLAVLLGAAEMIRAGVTGCLDHFPHLSKVNPALEAYEKSGLQVSFAPMMHDVPDHQFLRVPLPNHIKAKLEENPPKSVSEMRELYESLLSTWHKKHERIHIQLGPNAPQRCTSEMLALCRELSATHDVKVHTHLLETSIQKQMGDQAFPSGIIGLLNEAGLLNERLSVAHAIWMNEKEVEQMQARGVKMIHNPASNMILGSGKAPIMEWITKGMKVGLGTDASNCGTSHNLFETMRLAAMLHRLDTPDYTKWPGAKDVMKMATVDGASIMGDDNHRGKIEEGYDADLVFLTKQTTAWTSLHNLHSQLVFHENGQSIEAVMIKGEWVLRNNKILTFDEQQVMEQAQKRHQQILTNSKEALEFAEVLKPYFEQYYNDFNL</sequence>
<evidence type="ECO:0000313" key="2">
    <source>
        <dbReference type="Proteomes" id="UP000466692"/>
    </source>
</evidence>
<proteinExistence type="predicted"/>
<name>A0ACC7VGN3_9BACI</name>
<protein>
    <submittedName>
        <fullName evidence="1">Amidohydrolase family protein</fullName>
    </submittedName>
</protein>
<reference evidence="1" key="1">
    <citation type="submission" date="2019-11" db="EMBL/GenBank/DDBJ databases">
        <title>Genome sequences of 17 halophilic strains isolated from different environments.</title>
        <authorList>
            <person name="Furrow R.E."/>
        </authorList>
    </citation>
    <scope>NUCLEOTIDE SEQUENCE</scope>
    <source>
        <strain evidence="1">22510_22_Filter</strain>
    </source>
</reference>
<dbReference type="Proteomes" id="UP000466692">
    <property type="component" value="Unassembled WGS sequence"/>
</dbReference>
<organism evidence="1 2">
    <name type="scientific">Pontibacillus yanchengensis</name>
    <dbReference type="NCBI Taxonomy" id="462910"/>
    <lineage>
        <taxon>Bacteria</taxon>
        <taxon>Bacillati</taxon>
        <taxon>Bacillota</taxon>
        <taxon>Bacilli</taxon>
        <taxon>Bacillales</taxon>
        <taxon>Bacillaceae</taxon>
        <taxon>Pontibacillus</taxon>
    </lineage>
</organism>
<accession>A0ACC7VGN3</accession>